<dbReference type="Proteomes" id="UP000617681">
    <property type="component" value="Chromosome"/>
</dbReference>
<dbReference type="PANTHER" id="PTHR11014:SF63">
    <property type="entry name" value="METALLOPEPTIDASE, PUTATIVE (AFU_ORTHOLOGUE AFUA_6G09600)-RELATED"/>
    <property type="match status" value="1"/>
</dbReference>
<feature type="binding site" evidence="1">
    <location>
        <position position="376"/>
    </location>
    <ligand>
        <name>Mn(2+)</name>
        <dbReference type="ChEBI" id="CHEBI:29035"/>
        <label>2</label>
    </ligand>
</feature>
<dbReference type="Proteomes" id="UP000596145">
    <property type="component" value="Chromosome"/>
</dbReference>
<sequence>MSPASIAELLTSPAAPAYEWLWQHYEWLHRHPELSLEEEHTAAYIADVLSKFDCEVSTGIGGHGLVAVFRNGDGPTALMRADFDGLPVPEETGAPYASENEGVMHACGHDVHVTALLGACKLIDASRERWSGTFIALFQPAEEITRGASMMIEDGLSSHIPRPDVCFGQHILPGPAGTVYTMPGPAAAACDTLTITIHGRSSHGSMPHLGVDPTIIAAHIILRLQSIVGREVYPGDFAVITVGKLRAGTRNNIVPEKAELVLNTRFYDEVVRDRCYRSIERVVKAECEASACPAEPEIVYSAHGELTDNSPEVFNTIRPVFDEAFGEDSVDATPWTASDDFSEIPRHFDAPYVYWTLGMTPRAVWDADPAAAPSNHQSTFLPDPEPTLTAAWKAAALAPLAYLAR</sequence>
<dbReference type="InterPro" id="IPR036264">
    <property type="entry name" value="Bact_exopeptidase_dim_dom"/>
</dbReference>
<evidence type="ECO:0000259" key="2">
    <source>
        <dbReference type="Pfam" id="PF07687"/>
    </source>
</evidence>
<dbReference type="GO" id="GO:0016787">
    <property type="term" value="F:hydrolase activity"/>
    <property type="evidence" value="ECO:0007669"/>
    <property type="project" value="UniProtKB-KW"/>
</dbReference>
<dbReference type="Gene3D" id="3.40.630.10">
    <property type="entry name" value="Zn peptidases"/>
    <property type="match status" value="1"/>
</dbReference>
<keyword evidence="3" id="KW-0378">Hydrolase</keyword>
<dbReference type="Pfam" id="PF07687">
    <property type="entry name" value="M20_dimer"/>
    <property type="match status" value="1"/>
</dbReference>
<dbReference type="EMBL" id="CP066007">
    <property type="protein sequence ID" value="QQB45465.1"/>
    <property type="molecule type" value="Genomic_DNA"/>
</dbReference>
<dbReference type="PIRSF" id="PIRSF005962">
    <property type="entry name" value="Pept_M20D_amidohydro"/>
    <property type="match status" value="1"/>
</dbReference>
<dbReference type="OrthoDB" id="9777385at2"/>
<gene>
    <name evidence="3" type="ORF">I6I10_08010</name>
    <name evidence="4" type="ORF">I6J21_08155</name>
</gene>
<reference evidence="3 5" key="1">
    <citation type="submission" date="2020-12" db="EMBL/GenBank/DDBJ databases">
        <title>FDA dAtabase for Regulatory Grade micrObial Sequences (FDA-ARGOS): Supporting development and validation of Infectious Disease Dx tests.</title>
        <authorList>
            <person name="Sproer C."/>
            <person name="Gronow S."/>
            <person name="Severitt S."/>
            <person name="Schroder I."/>
            <person name="Tallon L."/>
            <person name="Sadzewicz L."/>
            <person name="Zhao X."/>
            <person name="Boylan J."/>
            <person name="Ott S."/>
            <person name="Bowen H."/>
            <person name="Vavikolanu K."/>
            <person name="Mehta A."/>
            <person name="Aluvathingal J."/>
            <person name="Nadendla S."/>
            <person name="Lowell S."/>
            <person name="Myers T."/>
            <person name="Yan Y."/>
            <person name="Sichtig H."/>
        </authorList>
    </citation>
    <scope>NUCLEOTIDE SEQUENCE [LARGE SCALE GENOMIC DNA]</scope>
    <source>
        <strain evidence="3 5">FDAARGOS_1053</strain>
        <strain evidence="4">FDAARGOS_1191</strain>
    </source>
</reference>
<organism evidence="3 5">
    <name type="scientific">Corynebacterium glucuronolyticum</name>
    <dbReference type="NCBI Taxonomy" id="39791"/>
    <lineage>
        <taxon>Bacteria</taxon>
        <taxon>Bacillati</taxon>
        <taxon>Actinomycetota</taxon>
        <taxon>Actinomycetes</taxon>
        <taxon>Mycobacteriales</taxon>
        <taxon>Corynebacteriaceae</taxon>
        <taxon>Corynebacterium</taxon>
    </lineage>
</organism>
<dbReference type="EMBL" id="CP069534">
    <property type="protein sequence ID" value="QRP69783.1"/>
    <property type="molecule type" value="Genomic_DNA"/>
</dbReference>
<keyword evidence="1" id="KW-0464">Manganese</keyword>
<dbReference type="Gene3D" id="3.30.70.360">
    <property type="match status" value="1"/>
</dbReference>
<dbReference type="InterPro" id="IPR017439">
    <property type="entry name" value="Amidohydrolase"/>
</dbReference>
<feature type="binding site" evidence="1">
    <location>
        <position position="107"/>
    </location>
    <ligand>
        <name>Mn(2+)</name>
        <dbReference type="ChEBI" id="CHEBI:29035"/>
        <label>2</label>
    </ligand>
</feature>
<dbReference type="RefSeq" id="WP_005395589.1">
    <property type="nucleotide sequence ID" value="NZ_CP066007.1"/>
</dbReference>
<feature type="domain" description="Peptidase M20 dimerisation" evidence="2">
    <location>
        <begin position="193"/>
        <end position="288"/>
    </location>
</feature>
<name>A0A7T4JU39_9CORY</name>
<feature type="binding site" evidence="1">
    <location>
        <position position="143"/>
    </location>
    <ligand>
        <name>Mn(2+)</name>
        <dbReference type="ChEBI" id="CHEBI:29035"/>
        <label>2</label>
    </ligand>
</feature>
<dbReference type="SUPFAM" id="SSF55031">
    <property type="entry name" value="Bacterial exopeptidase dimerisation domain"/>
    <property type="match status" value="1"/>
</dbReference>
<dbReference type="SUPFAM" id="SSF53187">
    <property type="entry name" value="Zn-dependent exopeptidases"/>
    <property type="match status" value="1"/>
</dbReference>
<evidence type="ECO:0000313" key="3">
    <source>
        <dbReference type="EMBL" id="QQB45465.1"/>
    </source>
</evidence>
<protein>
    <submittedName>
        <fullName evidence="3">Amidohydrolase</fullName>
    </submittedName>
</protein>
<dbReference type="InterPro" id="IPR011650">
    <property type="entry name" value="Peptidase_M20_dimer"/>
</dbReference>
<dbReference type="GeneID" id="92760381"/>
<comment type="cofactor">
    <cofactor evidence="1">
        <name>Mn(2+)</name>
        <dbReference type="ChEBI" id="CHEBI:29035"/>
    </cofactor>
    <text evidence="1">The Mn(2+) ion enhances activity.</text>
</comment>
<evidence type="ECO:0000256" key="1">
    <source>
        <dbReference type="PIRSR" id="PIRSR005962-1"/>
    </source>
</evidence>
<dbReference type="Pfam" id="PF01546">
    <property type="entry name" value="Peptidase_M20"/>
    <property type="match status" value="1"/>
</dbReference>
<feature type="binding site" evidence="1">
    <location>
        <position position="109"/>
    </location>
    <ligand>
        <name>Mn(2+)</name>
        <dbReference type="ChEBI" id="CHEBI:29035"/>
        <label>2</label>
    </ligand>
</feature>
<keyword evidence="1" id="KW-0479">Metal-binding</keyword>
<dbReference type="NCBIfam" id="TIGR01891">
    <property type="entry name" value="amidohydrolases"/>
    <property type="match status" value="1"/>
</dbReference>
<dbReference type="InterPro" id="IPR002933">
    <property type="entry name" value="Peptidase_M20"/>
</dbReference>
<dbReference type="PANTHER" id="PTHR11014">
    <property type="entry name" value="PEPTIDASE M20 FAMILY MEMBER"/>
    <property type="match status" value="1"/>
</dbReference>
<evidence type="ECO:0000313" key="5">
    <source>
        <dbReference type="Proteomes" id="UP000596145"/>
    </source>
</evidence>
<feature type="binding site" evidence="1">
    <location>
        <position position="170"/>
    </location>
    <ligand>
        <name>Mn(2+)</name>
        <dbReference type="ChEBI" id="CHEBI:29035"/>
        <label>2</label>
    </ligand>
</feature>
<dbReference type="GO" id="GO:0046872">
    <property type="term" value="F:metal ion binding"/>
    <property type="evidence" value="ECO:0007669"/>
    <property type="project" value="UniProtKB-KW"/>
</dbReference>
<evidence type="ECO:0000313" key="4">
    <source>
        <dbReference type="EMBL" id="QRP69783.1"/>
    </source>
</evidence>
<accession>A0A7T4JU39</accession>
<dbReference type="AlphaFoldDB" id="A0A7T4JU39"/>
<proteinExistence type="predicted"/>